<keyword evidence="3" id="KW-1185">Reference proteome</keyword>
<dbReference type="EMBL" id="JAAMPI010000371">
    <property type="protein sequence ID" value="KAF4632182.1"/>
    <property type="molecule type" value="Genomic_DNA"/>
</dbReference>
<feature type="region of interest" description="Disordered" evidence="1">
    <location>
        <begin position="10"/>
        <end position="34"/>
    </location>
</feature>
<organism evidence="2 3">
    <name type="scientific">Cudoniella acicularis</name>
    <dbReference type="NCBI Taxonomy" id="354080"/>
    <lineage>
        <taxon>Eukaryota</taxon>
        <taxon>Fungi</taxon>
        <taxon>Dikarya</taxon>
        <taxon>Ascomycota</taxon>
        <taxon>Pezizomycotina</taxon>
        <taxon>Leotiomycetes</taxon>
        <taxon>Helotiales</taxon>
        <taxon>Tricladiaceae</taxon>
        <taxon>Cudoniella</taxon>
    </lineage>
</organism>
<feature type="region of interest" description="Disordered" evidence="1">
    <location>
        <begin position="222"/>
        <end position="243"/>
    </location>
</feature>
<reference evidence="2 3" key="1">
    <citation type="submission" date="2020-03" db="EMBL/GenBank/DDBJ databases">
        <title>Draft Genome Sequence of Cudoniella acicularis.</title>
        <authorList>
            <person name="Buettner E."/>
            <person name="Kellner H."/>
        </authorList>
    </citation>
    <scope>NUCLEOTIDE SEQUENCE [LARGE SCALE GENOMIC DNA]</scope>
    <source>
        <strain evidence="2 3">DSM 108380</strain>
    </source>
</reference>
<evidence type="ECO:0000313" key="3">
    <source>
        <dbReference type="Proteomes" id="UP000566819"/>
    </source>
</evidence>
<evidence type="ECO:0000313" key="2">
    <source>
        <dbReference type="EMBL" id="KAF4632182.1"/>
    </source>
</evidence>
<sequence length="459" mass="52203">MRRFVGRQLVDSVRMSSSQTPSTTFHPPQYPPTKSTHLVRKLKHKRGKRSSAAVLHHDSLIASLHCGNLIASLHHDHLIPPYLIYRQPAMALKPRKSNGPTLLLSKVPSVKQLSEILGFQYASLKESMVFMDTILAFRRSCTTIDGSLVSTLVEWNLLSVQRELRIAVVKFLDDNGNGERFWKPTRDWARPLDLHYPEHRDRIIDLLVQLIWKQNRYLDNNSRYNGKTTGSHSRGGSVQARESHEKGAISCPIMVLQHVIPEPSIISQASSQHSTLALAHAILSSHTRKRSRNEQPHCEPRKRRGMRELALENSTASQASPQSGASLTRSRIQIPFWVITREPRYTEELWSDGKFQSLPLADFLEGVAKVTQRSHIEKIKFTLHTPFSNTIMTVHGNSEDRAWTTIKSTFAEKLKESRAEARTSRVDDSRGYKILVEPFYEQVIVTGGCTEADDDMFVY</sequence>
<gene>
    <name evidence="2" type="ORF">G7Y89_g5954</name>
</gene>
<dbReference type="Proteomes" id="UP000566819">
    <property type="component" value="Unassembled WGS sequence"/>
</dbReference>
<accession>A0A8H4RPR2</accession>
<dbReference type="AlphaFoldDB" id="A0A8H4RPR2"/>
<name>A0A8H4RPR2_9HELO</name>
<feature type="region of interest" description="Disordered" evidence="1">
    <location>
        <begin position="283"/>
        <end position="305"/>
    </location>
</feature>
<evidence type="ECO:0000256" key="1">
    <source>
        <dbReference type="SAM" id="MobiDB-lite"/>
    </source>
</evidence>
<proteinExistence type="predicted"/>
<protein>
    <submittedName>
        <fullName evidence="2">Uncharacterized protein</fullName>
    </submittedName>
</protein>
<dbReference type="OrthoDB" id="5379191at2759"/>
<feature type="compositionally biased region" description="Polar residues" evidence="1">
    <location>
        <begin position="222"/>
        <end position="236"/>
    </location>
</feature>
<feature type="compositionally biased region" description="Polar residues" evidence="1">
    <location>
        <begin position="14"/>
        <end position="34"/>
    </location>
</feature>
<comment type="caution">
    <text evidence="2">The sequence shown here is derived from an EMBL/GenBank/DDBJ whole genome shotgun (WGS) entry which is preliminary data.</text>
</comment>